<gene>
    <name evidence="3" type="ORF">C1631_001905</name>
</gene>
<dbReference type="OrthoDB" id="9805017at2"/>
<sequence length="523" mass="57052">MRHLLFLAFFSAGSFYGQYGQVDLTFGNNGVRYDAPSGAPNIQVTNDGKVFLMVSNQIKKLTNTGTLDPTFGTMGVFSNPNPYNSIYLYSNGKLLTQEANSLYTTRVKRLNSDGTTDTAFGTSTNNSVDFNNSGCSPCIENPRIHLSNSNDTNSFFILASDGYYMGGRGVVVLKNETGTSGFSISPVYIPAITGSTGIHMGTGAAKILKASDGSYFVGGGLYKINNNSGVSHRQGSKAFIAKYSSQGSQDNNFNFYASQGSDSGSNAGVDYQLDAQDNVYLMAMDNTYNSGASLYYYRIYKTDKYGNLDYSFGNTNFTGHLDVSAAFSSVTAYKTNFRKMFIQPDGKILLVGNTTYIVNSTTTQDKEILLARFNTDGTLDSTFGTNGYVVHDIDPTAFETFVDAGTNSDMTEIYISANLKNSATNSFIKTAIVKFKNISTNLSTKESTPGQQHLSFYPNPVKDILKFNTEGKVMIYDTNGKLVISKDDVDGKKGIDVSELIQGNYLIQVKNTKETYNSKFIKN</sequence>
<evidence type="ECO:0000259" key="2">
    <source>
        <dbReference type="Pfam" id="PF18962"/>
    </source>
</evidence>
<dbReference type="Pfam" id="PF17164">
    <property type="entry name" value="DUF5122"/>
    <property type="match status" value="2"/>
</dbReference>
<reference evidence="3 4" key="1">
    <citation type="submission" date="2018-04" db="EMBL/GenBank/DDBJ databases">
        <title>Draft Genome Sequence of Phosphate-Solubilizing Chryseobacterium sp. ISE14 that is a Biocontrol and Plant Growth-Promoting Rhizobacterium Isolated from Cucumber.</title>
        <authorList>
            <person name="Jeong J.-J."/>
            <person name="Sang M.K."/>
            <person name="Choi I.-G."/>
            <person name="Kim K.D."/>
        </authorList>
    </citation>
    <scope>NUCLEOTIDE SEQUENCE [LARGE SCALE GENOMIC DNA]</scope>
    <source>
        <strain evidence="3 4">ISE14</strain>
    </source>
</reference>
<dbReference type="NCBIfam" id="TIGR04183">
    <property type="entry name" value="Por_Secre_tail"/>
    <property type="match status" value="1"/>
</dbReference>
<protein>
    <recommendedName>
        <fullName evidence="2">Secretion system C-terminal sorting domain-containing protein</fullName>
    </recommendedName>
</protein>
<evidence type="ECO:0000313" key="3">
    <source>
        <dbReference type="EMBL" id="PWN71402.1"/>
    </source>
</evidence>
<proteinExistence type="predicted"/>
<keyword evidence="1" id="KW-0732">Signal</keyword>
<name>A0A316XC72_9FLAO</name>
<dbReference type="Gene3D" id="2.80.10.50">
    <property type="match status" value="2"/>
</dbReference>
<dbReference type="NCBIfam" id="TIGR02608">
    <property type="entry name" value="delta_60_rpt"/>
    <property type="match status" value="3"/>
</dbReference>
<accession>A0A316XC72</accession>
<evidence type="ECO:0000256" key="1">
    <source>
        <dbReference type="ARBA" id="ARBA00022729"/>
    </source>
</evidence>
<dbReference type="Pfam" id="PF18962">
    <property type="entry name" value="Por_Secre_tail"/>
    <property type="match status" value="1"/>
</dbReference>
<dbReference type="Proteomes" id="UP000236594">
    <property type="component" value="Unassembled WGS sequence"/>
</dbReference>
<organism evidence="3 4">
    <name type="scientific">Chryseobacterium phosphatilyticum</name>
    <dbReference type="NCBI Taxonomy" id="475075"/>
    <lineage>
        <taxon>Bacteria</taxon>
        <taxon>Pseudomonadati</taxon>
        <taxon>Bacteroidota</taxon>
        <taxon>Flavobacteriia</taxon>
        <taxon>Flavobacteriales</taxon>
        <taxon>Weeksellaceae</taxon>
        <taxon>Chryseobacterium group</taxon>
        <taxon>Chryseobacterium</taxon>
    </lineage>
</organism>
<feature type="domain" description="Secretion system C-terminal sorting" evidence="2">
    <location>
        <begin position="457"/>
        <end position="521"/>
    </location>
</feature>
<dbReference type="InterPro" id="IPR013431">
    <property type="entry name" value="Delta_60_rpt"/>
</dbReference>
<comment type="caution">
    <text evidence="3">The sequence shown here is derived from an EMBL/GenBank/DDBJ whole genome shotgun (WGS) entry which is preliminary data.</text>
</comment>
<dbReference type="EMBL" id="PPED02000001">
    <property type="protein sequence ID" value="PWN71402.1"/>
    <property type="molecule type" value="Genomic_DNA"/>
</dbReference>
<keyword evidence="4" id="KW-1185">Reference proteome</keyword>
<dbReference type="InterPro" id="IPR026444">
    <property type="entry name" value="Secre_tail"/>
</dbReference>
<dbReference type="AlphaFoldDB" id="A0A316XC72"/>
<dbReference type="RefSeq" id="WP_109710065.1">
    <property type="nucleotide sequence ID" value="NZ_PPED02000001.1"/>
</dbReference>
<evidence type="ECO:0000313" key="4">
    <source>
        <dbReference type="Proteomes" id="UP000236594"/>
    </source>
</evidence>